<dbReference type="InterPro" id="IPR026877">
    <property type="entry name" value="DXPR_C"/>
</dbReference>
<dbReference type="Pfam" id="PF13288">
    <property type="entry name" value="DXPR_C"/>
    <property type="match status" value="1"/>
</dbReference>
<feature type="binding site" evidence="9">
    <location>
        <position position="123"/>
    </location>
    <ligand>
        <name>NADPH</name>
        <dbReference type="ChEBI" id="CHEBI:57783"/>
    </ligand>
</feature>
<feature type="binding site" evidence="9">
    <location>
        <position position="149"/>
    </location>
    <ligand>
        <name>1-deoxy-D-xylulose 5-phosphate</name>
        <dbReference type="ChEBI" id="CHEBI:57792"/>
    </ligand>
</feature>
<dbReference type="Gene3D" id="3.40.50.720">
    <property type="entry name" value="NAD(P)-binding Rossmann-like Domain"/>
    <property type="match status" value="1"/>
</dbReference>
<feature type="binding site" evidence="9">
    <location>
        <position position="14"/>
    </location>
    <ligand>
        <name>NADPH</name>
        <dbReference type="ChEBI" id="CHEBI:57783"/>
    </ligand>
</feature>
<dbReference type="SUPFAM" id="SSF69055">
    <property type="entry name" value="1-deoxy-D-xylulose-5-phosphate reductoisomerase, C-terminal domain"/>
    <property type="match status" value="1"/>
</dbReference>
<name>A0A0C1UQG7_9BACT</name>
<keyword evidence="6 9" id="KW-0464">Manganese</keyword>
<feature type="binding site" evidence="9">
    <location>
        <position position="202"/>
    </location>
    <ligand>
        <name>NADPH</name>
        <dbReference type="ChEBI" id="CHEBI:57783"/>
    </ligand>
</feature>
<feature type="binding site" evidence="9">
    <location>
        <position position="37"/>
    </location>
    <ligand>
        <name>NADPH</name>
        <dbReference type="ChEBI" id="CHEBI:57783"/>
    </ligand>
</feature>
<accession>A0A0C1UQG7</accession>
<reference evidence="13 15" key="1">
    <citation type="submission" date="2014-08" db="EMBL/GenBank/DDBJ databases">
        <title>Methylacidiphilum kamchatkense strain Kam1 draft genome sequence.</title>
        <authorList>
            <person name="Birkeland N.-K."/>
            <person name="Erikstad H.A."/>
        </authorList>
    </citation>
    <scope>NUCLEOTIDE SEQUENCE [LARGE SCALE GENOMIC DNA]</scope>
    <source>
        <strain evidence="13 15">Kam1</strain>
    </source>
</reference>
<dbReference type="InterPro" id="IPR013512">
    <property type="entry name" value="DXP_reductoisomerase_N"/>
</dbReference>
<dbReference type="InterPro" id="IPR036291">
    <property type="entry name" value="NAD(P)-bd_dom_sf"/>
</dbReference>
<comment type="pathway">
    <text evidence="1 9">Isoprenoid biosynthesis; isopentenyl diphosphate biosynthesis via DXP pathway; isopentenyl diphosphate from 1-deoxy-D-xylulose 5-phosphate: step 1/6.</text>
</comment>
<evidence type="ECO:0000259" key="11">
    <source>
        <dbReference type="Pfam" id="PF08436"/>
    </source>
</evidence>
<dbReference type="GO" id="GO:0030604">
    <property type="term" value="F:1-deoxy-D-xylulose-5-phosphate reductoisomerase activity"/>
    <property type="evidence" value="ECO:0007669"/>
    <property type="project" value="UniProtKB-UniRule"/>
</dbReference>
<evidence type="ECO:0000313" key="15">
    <source>
        <dbReference type="Proteomes" id="UP000031594"/>
    </source>
</evidence>
<dbReference type="Proteomes" id="UP000315925">
    <property type="component" value="Chromosome"/>
</dbReference>
<dbReference type="InterPro" id="IPR036169">
    <property type="entry name" value="DXPR_C_sf"/>
</dbReference>
<feature type="binding site" evidence="9">
    <location>
        <position position="122"/>
    </location>
    <ligand>
        <name>1-deoxy-D-xylulose 5-phosphate</name>
        <dbReference type="ChEBI" id="CHEBI:57792"/>
    </ligand>
</feature>
<evidence type="ECO:0000313" key="13">
    <source>
        <dbReference type="EMBL" id="KIE58088.1"/>
    </source>
</evidence>
<feature type="binding site" evidence="9">
    <location>
        <position position="215"/>
    </location>
    <ligand>
        <name>1-deoxy-D-xylulose 5-phosphate</name>
        <dbReference type="ChEBI" id="CHEBI:57792"/>
    </ligand>
</feature>
<dbReference type="Proteomes" id="UP000031594">
    <property type="component" value="Unassembled WGS sequence"/>
</dbReference>
<evidence type="ECO:0000256" key="6">
    <source>
        <dbReference type="ARBA" id="ARBA00023211"/>
    </source>
</evidence>
<comment type="function">
    <text evidence="9">Catalyzes the NADPH-dependent rearrangement and reduction of 1-deoxy-D-xylulose-5-phosphate (DXP) to 2-C-methyl-D-erythritol 4-phosphate (MEP).</text>
</comment>
<dbReference type="GO" id="GO:0070402">
    <property type="term" value="F:NADPH binding"/>
    <property type="evidence" value="ECO:0007669"/>
    <property type="project" value="InterPro"/>
</dbReference>
<comment type="cofactor">
    <cofactor evidence="9">
        <name>Mg(2+)</name>
        <dbReference type="ChEBI" id="CHEBI:18420"/>
    </cofactor>
    <cofactor evidence="9">
        <name>Mn(2+)</name>
        <dbReference type="ChEBI" id="CHEBI:29035"/>
    </cofactor>
</comment>
<evidence type="ECO:0000256" key="7">
    <source>
        <dbReference type="ARBA" id="ARBA00023229"/>
    </source>
</evidence>
<evidence type="ECO:0000256" key="9">
    <source>
        <dbReference type="HAMAP-Rule" id="MF_00183"/>
    </source>
</evidence>
<keyword evidence="7 9" id="KW-0414">Isoprene biosynthesis</keyword>
<dbReference type="Pfam" id="PF08436">
    <property type="entry name" value="DXP_redisom_C"/>
    <property type="match status" value="1"/>
</dbReference>
<evidence type="ECO:0000256" key="4">
    <source>
        <dbReference type="ARBA" id="ARBA00022857"/>
    </source>
</evidence>
<dbReference type="InterPro" id="IPR013644">
    <property type="entry name" value="DXP_reductoisomerase_C"/>
</dbReference>
<dbReference type="GO" id="GO:0030145">
    <property type="term" value="F:manganese ion binding"/>
    <property type="evidence" value="ECO:0007669"/>
    <property type="project" value="TreeGrafter"/>
</dbReference>
<evidence type="ECO:0000313" key="16">
    <source>
        <dbReference type="Proteomes" id="UP000315925"/>
    </source>
</evidence>
<evidence type="ECO:0000256" key="8">
    <source>
        <dbReference type="ARBA" id="ARBA00048543"/>
    </source>
</evidence>
<dbReference type="EMBL" id="JQNX01000007">
    <property type="protein sequence ID" value="KIE58088.1"/>
    <property type="molecule type" value="Genomic_DNA"/>
</dbReference>
<proteinExistence type="inferred from homology"/>
<protein>
    <recommendedName>
        <fullName evidence="9">1-deoxy-D-xylulose 5-phosphate reductoisomerase</fullName>
        <shortName evidence="9">DXP reductoisomerase</shortName>
        <ecNumber evidence="9">1.1.1.267</ecNumber>
    </recommendedName>
    <alternativeName>
        <fullName evidence="9">1-deoxyxylulose-5-phosphate reductoisomerase</fullName>
    </alternativeName>
    <alternativeName>
        <fullName evidence="9">2-C-methyl-D-erythritol 4-phosphate synthase</fullName>
    </alternativeName>
</protein>
<evidence type="ECO:0000256" key="3">
    <source>
        <dbReference type="ARBA" id="ARBA00022723"/>
    </source>
</evidence>
<comment type="catalytic activity">
    <reaction evidence="8">
        <text>2-C-methyl-D-erythritol 4-phosphate + NADP(+) = 1-deoxy-D-xylulose 5-phosphate + NADPH + H(+)</text>
        <dbReference type="Rhea" id="RHEA:13717"/>
        <dbReference type="ChEBI" id="CHEBI:15378"/>
        <dbReference type="ChEBI" id="CHEBI:57783"/>
        <dbReference type="ChEBI" id="CHEBI:57792"/>
        <dbReference type="ChEBI" id="CHEBI:58262"/>
        <dbReference type="ChEBI" id="CHEBI:58349"/>
        <dbReference type="EC" id="1.1.1.267"/>
    </reaction>
    <physiologicalReaction direction="right-to-left" evidence="8">
        <dbReference type="Rhea" id="RHEA:13719"/>
    </physiologicalReaction>
</comment>
<dbReference type="FunFam" id="3.40.50.720:FF:000045">
    <property type="entry name" value="1-deoxy-D-xylulose 5-phosphate reductoisomerase"/>
    <property type="match status" value="1"/>
</dbReference>
<dbReference type="Gene3D" id="1.10.1740.10">
    <property type="match status" value="1"/>
</dbReference>
<dbReference type="STRING" id="1202785.A946_09260"/>
<dbReference type="EMBL" id="CP037899">
    <property type="protein sequence ID" value="QDQ41596.1"/>
    <property type="molecule type" value="Genomic_DNA"/>
</dbReference>
<organism evidence="14 16">
    <name type="scientific">Methylacidiphilum kamchatkense Kam1</name>
    <dbReference type="NCBI Taxonomy" id="1202785"/>
    <lineage>
        <taxon>Bacteria</taxon>
        <taxon>Pseudomonadati</taxon>
        <taxon>Verrucomicrobiota</taxon>
        <taxon>Methylacidiphilae</taxon>
        <taxon>Methylacidiphilales</taxon>
        <taxon>Methylacidiphilaceae</taxon>
        <taxon>Methylacidiphilum (ex Ratnadevi et al. 2023)</taxon>
    </lineage>
</organism>
<feature type="binding site" evidence="9">
    <location>
        <position position="196"/>
    </location>
    <ligand>
        <name>1-deoxy-D-xylulose 5-phosphate</name>
        <dbReference type="ChEBI" id="CHEBI:57792"/>
    </ligand>
</feature>
<dbReference type="InterPro" id="IPR003821">
    <property type="entry name" value="DXP_reductoisomerase"/>
</dbReference>
<dbReference type="AlphaFoldDB" id="A0A0C1UQG7"/>
<dbReference type="KEGG" id="mkc:kam1_343"/>
<dbReference type="EC" id="1.1.1.267" evidence="9"/>
<feature type="binding site" evidence="9">
    <location>
        <position position="209"/>
    </location>
    <ligand>
        <name>1-deoxy-D-xylulose 5-phosphate</name>
        <dbReference type="ChEBI" id="CHEBI:57792"/>
    </ligand>
</feature>
<feature type="binding site" evidence="9">
    <location>
        <position position="218"/>
    </location>
    <ligand>
        <name>Mn(2+)</name>
        <dbReference type="ChEBI" id="CHEBI:29035"/>
    </ligand>
</feature>
<dbReference type="PIRSF" id="PIRSF006205">
    <property type="entry name" value="Dxp_reductismrs"/>
    <property type="match status" value="1"/>
</dbReference>
<dbReference type="Pfam" id="PF02670">
    <property type="entry name" value="DXP_reductoisom"/>
    <property type="match status" value="1"/>
</dbReference>
<feature type="binding site" evidence="9">
    <location>
        <position position="148"/>
    </location>
    <ligand>
        <name>1-deoxy-D-xylulose 5-phosphate</name>
        <dbReference type="ChEBI" id="CHEBI:57792"/>
    </ligand>
</feature>
<evidence type="ECO:0000256" key="1">
    <source>
        <dbReference type="ARBA" id="ARBA00005094"/>
    </source>
</evidence>
<gene>
    <name evidence="9" type="primary">dxr</name>
    <name evidence="13" type="ORF">A946_09260</name>
    <name evidence="14" type="ORF">kam1_343</name>
</gene>
<evidence type="ECO:0000256" key="2">
    <source>
        <dbReference type="ARBA" id="ARBA00006825"/>
    </source>
</evidence>
<keyword evidence="9" id="KW-0460">Magnesium</keyword>
<feature type="domain" description="1-deoxy-D-xylulose 5-phosphate reductoisomerase C-terminal" evidence="11">
    <location>
        <begin position="143"/>
        <end position="226"/>
    </location>
</feature>
<dbReference type="PANTHER" id="PTHR30525:SF0">
    <property type="entry name" value="1-DEOXY-D-XYLULOSE 5-PHOSPHATE REDUCTOISOMERASE, CHLOROPLASTIC"/>
    <property type="match status" value="1"/>
</dbReference>
<sequence length="386" mass="42830">MRKKVVILGSTGSIGRSALEVARKLSERIEIVGLAAGSQSELLRKQCHEFKPKAFALWKASSKPEWFDELATSKGLWGPNSLNDLIEEVEADIVLVAIVGTGGLEPTLRAIDKKALLALASKEILVMAGSVVMRRIREKDVQIIPVDSEHSAIFQCIRGEDCRALKRIILTASGGPFRGYTLEQLKKVTVAEALNHPTWKMGKKITIDSASLFNKGLEMIEAHHLFSLPYSQIDVVIHPQSIVHSLVEFCDGSQIAQLSHSDMCLPIQFSFTFPERLPSPVRQLNLYEVGTLTFESPDHKCFPALRLARFAGEAAGTYPCALNAANEVAVEAFLEGKISFSQIWECVSHVLDTHRQIQNPGLDEIIQADELSRMAAREWIKKEVRH</sequence>
<dbReference type="NCBIfam" id="NF009114">
    <property type="entry name" value="PRK12464.1"/>
    <property type="match status" value="1"/>
</dbReference>
<feature type="binding site" evidence="9">
    <location>
        <position position="149"/>
    </location>
    <ligand>
        <name>Mn(2+)</name>
        <dbReference type="ChEBI" id="CHEBI:29035"/>
    </ligand>
</feature>
<evidence type="ECO:0000313" key="14">
    <source>
        <dbReference type="EMBL" id="QDQ41596.1"/>
    </source>
</evidence>
<feature type="domain" description="1-deoxy-D-xylulose 5-phosphate reductoisomerase N-terminal" evidence="10">
    <location>
        <begin position="5"/>
        <end position="129"/>
    </location>
</feature>
<comment type="similarity">
    <text evidence="2 9">Belongs to the DXR family.</text>
</comment>
<dbReference type="GO" id="GO:0016853">
    <property type="term" value="F:isomerase activity"/>
    <property type="evidence" value="ECO:0007669"/>
    <property type="project" value="UniProtKB-KW"/>
</dbReference>
<keyword evidence="4 9" id="KW-0521">NADP</keyword>
<evidence type="ECO:0000259" key="12">
    <source>
        <dbReference type="Pfam" id="PF13288"/>
    </source>
</evidence>
<dbReference type="NCBIfam" id="TIGR00243">
    <property type="entry name" value="Dxr"/>
    <property type="match status" value="1"/>
</dbReference>
<keyword evidence="3 9" id="KW-0479">Metal-binding</keyword>
<comment type="caution">
    <text evidence="9">Lacks conserved residue(s) required for the propagation of feature annotation.</text>
</comment>
<dbReference type="HAMAP" id="MF_00183">
    <property type="entry name" value="DXP_reductoisom"/>
    <property type="match status" value="1"/>
</dbReference>
<keyword evidence="5 9" id="KW-0560">Oxidoreductase</keyword>
<dbReference type="UniPathway" id="UPA00056">
    <property type="reaction ID" value="UER00092"/>
</dbReference>
<dbReference type="RefSeq" id="WP_039721942.1">
    <property type="nucleotide sequence ID" value="NZ_CP037899.1"/>
</dbReference>
<dbReference type="OrthoDB" id="9806546at2"/>
<feature type="binding site" evidence="9">
    <location>
        <position position="13"/>
    </location>
    <ligand>
        <name>NADPH</name>
        <dbReference type="ChEBI" id="CHEBI:57783"/>
    </ligand>
</feature>
<reference evidence="14" key="2">
    <citation type="journal article" date="2019" name="BMC Genomics">
        <title>Complete genome sequence analysis of the thermoacidophilic verrucomicrobial methanotroph 'Candidatus Methylacidiphilum kamchatkense' strain Kam1 and comparison with its closest relatives.</title>
        <authorList>
            <person name="Kruse T."/>
            <person name="Ratnadevi C.M."/>
            <person name="Erikstad H.A."/>
            <person name="Birkeland N.K."/>
        </authorList>
    </citation>
    <scope>NUCLEOTIDE SEQUENCE</scope>
    <source>
        <strain evidence="14">Kam1</strain>
    </source>
</reference>
<reference evidence="16" key="3">
    <citation type="submission" date="2019-03" db="EMBL/GenBank/DDBJ databases">
        <title>Complete genome of Methylacidiphilum kamchatkense Kam1.</title>
        <authorList>
            <person name="Kruse T."/>
            <person name="Murarilal Ratnadevi C."/>
            <person name="Erikstad H.-A."/>
            <person name="Birkeland N.-K."/>
        </authorList>
    </citation>
    <scope>NUCLEOTIDE SEQUENCE [LARGE SCALE GENOMIC DNA]</scope>
    <source>
        <strain evidence="16">kam1</strain>
    </source>
</reference>
<evidence type="ECO:0000256" key="5">
    <source>
        <dbReference type="ARBA" id="ARBA00023002"/>
    </source>
</evidence>
<feature type="domain" description="DXP reductoisomerase C-terminal" evidence="12">
    <location>
        <begin position="258"/>
        <end position="373"/>
    </location>
</feature>
<keyword evidence="15" id="KW-1185">Reference proteome</keyword>
<feature type="binding site" evidence="9">
    <location>
        <position position="147"/>
    </location>
    <ligand>
        <name>Mn(2+)</name>
        <dbReference type="ChEBI" id="CHEBI:29035"/>
    </ligand>
</feature>
<dbReference type="SUPFAM" id="SSF55347">
    <property type="entry name" value="Glyceraldehyde-3-phosphate dehydrogenase-like, C-terminal domain"/>
    <property type="match status" value="1"/>
</dbReference>
<feature type="binding site" evidence="9">
    <location>
        <position position="214"/>
    </location>
    <ligand>
        <name>1-deoxy-D-xylulose 5-phosphate</name>
        <dbReference type="ChEBI" id="CHEBI:57792"/>
    </ligand>
</feature>
<feature type="binding site" evidence="9">
    <location>
        <position position="12"/>
    </location>
    <ligand>
        <name>NADPH</name>
        <dbReference type="ChEBI" id="CHEBI:57783"/>
    </ligand>
</feature>
<keyword evidence="14" id="KW-0413">Isomerase</keyword>
<feature type="binding site" evidence="9">
    <location>
        <position position="173"/>
    </location>
    <ligand>
        <name>1-deoxy-D-xylulose 5-phosphate</name>
        <dbReference type="ChEBI" id="CHEBI:57792"/>
    </ligand>
</feature>
<dbReference type="PANTHER" id="PTHR30525">
    <property type="entry name" value="1-DEOXY-D-XYLULOSE 5-PHOSPHATE REDUCTOISOMERASE"/>
    <property type="match status" value="1"/>
</dbReference>
<evidence type="ECO:0000259" key="10">
    <source>
        <dbReference type="Pfam" id="PF02670"/>
    </source>
</evidence>
<dbReference type="SUPFAM" id="SSF51735">
    <property type="entry name" value="NAD(P)-binding Rossmann-fold domains"/>
    <property type="match status" value="1"/>
</dbReference>
<feature type="binding site" evidence="9">
    <location>
        <position position="218"/>
    </location>
    <ligand>
        <name>1-deoxy-D-xylulose 5-phosphate</name>
        <dbReference type="ChEBI" id="CHEBI:57792"/>
    </ligand>
</feature>
<feature type="binding site" evidence="9">
    <location>
        <position position="11"/>
    </location>
    <ligand>
        <name>NADPH</name>
        <dbReference type="ChEBI" id="CHEBI:57783"/>
    </ligand>
</feature>
<dbReference type="GO" id="GO:0051484">
    <property type="term" value="P:isopentenyl diphosphate biosynthetic process, methylerythritol 4-phosphate pathway involved in terpenoid biosynthetic process"/>
    <property type="evidence" value="ECO:0007669"/>
    <property type="project" value="TreeGrafter"/>
</dbReference>